<organism evidence="2 3">
    <name type="scientific">Microthlaspi erraticum</name>
    <dbReference type="NCBI Taxonomy" id="1685480"/>
    <lineage>
        <taxon>Eukaryota</taxon>
        <taxon>Viridiplantae</taxon>
        <taxon>Streptophyta</taxon>
        <taxon>Embryophyta</taxon>
        <taxon>Tracheophyta</taxon>
        <taxon>Spermatophyta</taxon>
        <taxon>Magnoliopsida</taxon>
        <taxon>eudicotyledons</taxon>
        <taxon>Gunneridae</taxon>
        <taxon>Pentapetalae</taxon>
        <taxon>rosids</taxon>
        <taxon>malvids</taxon>
        <taxon>Brassicales</taxon>
        <taxon>Brassicaceae</taxon>
        <taxon>Coluteocarpeae</taxon>
        <taxon>Microthlaspi</taxon>
    </lineage>
</organism>
<dbReference type="Pfam" id="PF00078">
    <property type="entry name" value="RVT_1"/>
    <property type="match status" value="1"/>
</dbReference>
<dbReference type="AlphaFoldDB" id="A0A6D2K2W1"/>
<proteinExistence type="predicted"/>
<dbReference type="OrthoDB" id="101614at2759"/>
<evidence type="ECO:0000313" key="2">
    <source>
        <dbReference type="EMBL" id="CAA7042962.1"/>
    </source>
</evidence>
<gene>
    <name evidence="2" type="ORF">MERR_LOCUS30197</name>
</gene>
<dbReference type="SUPFAM" id="SSF56672">
    <property type="entry name" value="DNA/RNA polymerases"/>
    <property type="match status" value="1"/>
</dbReference>
<dbReference type="Gene3D" id="3.10.10.10">
    <property type="entry name" value="HIV Type 1 Reverse Transcriptase, subunit A, domain 1"/>
    <property type="match status" value="1"/>
</dbReference>
<dbReference type="Proteomes" id="UP000467841">
    <property type="component" value="Unassembled WGS sequence"/>
</dbReference>
<dbReference type="InterPro" id="IPR043128">
    <property type="entry name" value="Rev_trsase/Diguanyl_cyclase"/>
</dbReference>
<feature type="domain" description="Reverse transcriptase" evidence="1">
    <location>
        <begin position="1"/>
        <end position="104"/>
    </location>
</feature>
<dbReference type="InterPro" id="IPR043502">
    <property type="entry name" value="DNA/RNA_pol_sf"/>
</dbReference>
<sequence length="175" mass="20456">MNPDDREKTAFITDRGIYYYKVMPFGLKNAGATYQRLVNKMFADQLGKTMEGYIDDMLVKSLEEKDHVTHLRNCFKQLNSNNMKLNPTKCRFAVTSREFLGYMVTRRGIEANPKQILALIEMTSPKTKLEVQRITGRVAALNRFISRSTDKCLPFYDTLRGNKKFEWNDRCENYL</sequence>
<reference evidence="2" key="1">
    <citation type="submission" date="2020-01" db="EMBL/GenBank/DDBJ databases">
        <authorList>
            <person name="Mishra B."/>
        </authorList>
    </citation>
    <scope>NUCLEOTIDE SEQUENCE [LARGE SCALE GENOMIC DNA]</scope>
</reference>
<evidence type="ECO:0000259" key="1">
    <source>
        <dbReference type="PROSITE" id="PS50878"/>
    </source>
</evidence>
<dbReference type="CDD" id="cd01647">
    <property type="entry name" value="RT_LTR"/>
    <property type="match status" value="1"/>
</dbReference>
<comment type="caution">
    <text evidence="2">The sequence shown here is derived from an EMBL/GenBank/DDBJ whole genome shotgun (WGS) entry which is preliminary data.</text>
</comment>
<name>A0A6D2K2W1_9BRAS</name>
<keyword evidence="3" id="KW-1185">Reference proteome</keyword>
<accession>A0A6D2K2W1</accession>
<dbReference type="PROSITE" id="PS50878">
    <property type="entry name" value="RT_POL"/>
    <property type="match status" value="1"/>
</dbReference>
<dbReference type="FunFam" id="3.30.70.270:FF:000003">
    <property type="entry name" value="Transposon Ty3-G Gag-Pol polyprotein"/>
    <property type="match status" value="1"/>
</dbReference>
<dbReference type="PANTHER" id="PTHR24559">
    <property type="entry name" value="TRANSPOSON TY3-I GAG-POL POLYPROTEIN"/>
    <property type="match status" value="1"/>
</dbReference>
<dbReference type="EMBL" id="CACVBM020001274">
    <property type="protein sequence ID" value="CAA7042962.1"/>
    <property type="molecule type" value="Genomic_DNA"/>
</dbReference>
<dbReference type="InterPro" id="IPR053134">
    <property type="entry name" value="RNA-dir_DNA_polymerase"/>
</dbReference>
<dbReference type="Gene3D" id="3.30.70.270">
    <property type="match status" value="2"/>
</dbReference>
<evidence type="ECO:0000313" key="3">
    <source>
        <dbReference type="Proteomes" id="UP000467841"/>
    </source>
</evidence>
<protein>
    <recommendedName>
        <fullName evidence="1">Reverse transcriptase domain-containing protein</fullName>
    </recommendedName>
</protein>
<dbReference type="InterPro" id="IPR000477">
    <property type="entry name" value="RT_dom"/>
</dbReference>
<dbReference type="PANTHER" id="PTHR24559:SF431">
    <property type="entry name" value="RNA-DIRECTED DNA POLYMERASE HOMOLOG"/>
    <property type="match status" value="1"/>
</dbReference>